<dbReference type="Proteomes" id="UP001166093">
    <property type="component" value="Unassembled WGS sequence"/>
</dbReference>
<dbReference type="InterPro" id="IPR002477">
    <property type="entry name" value="Peptidoglycan-bd-like"/>
</dbReference>
<dbReference type="InterPro" id="IPR036365">
    <property type="entry name" value="PGBD-like_sf"/>
</dbReference>
<accession>A0ABS2XM51</accession>
<dbReference type="PIRSF" id="PIRSF001191">
    <property type="entry name" value="Peptidase_M10A_matrix"/>
    <property type="match status" value="1"/>
</dbReference>
<dbReference type="InterPro" id="IPR018487">
    <property type="entry name" value="Hemopexin-like_repeat"/>
</dbReference>
<dbReference type="EMBL" id="JAAWVQ010047960">
    <property type="protein sequence ID" value="MBN3275113.1"/>
    <property type="molecule type" value="Genomic_DNA"/>
</dbReference>
<comment type="caution">
    <text evidence="11">The sequence shown here is derived from an EMBL/GenBank/DDBJ whole genome shotgun (WGS) entry which is preliminary data.</text>
</comment>
<keyword evidence="7" id="KW-0482">Metalloprotease</keyword>
<dbReference type="SUPFAM" id="SSF55486">
    <property type="entry name" value="Metalloproteases ('zincins'), catalytic domain"/>
    <property type="match status" value="1"/>
</dbReference>
<evidence type="ECO:0000313" key="11">
    <source>
        <dbReference type="EMBL" id="MBN3275113.1"/>
    </source>
</evidence>
<feature type="repeat" description="Hemopexin" evidence="8">
    <location>
        <begin position="455"/>
        <end position="503"/>
    </location>
</feature>
<evidence type="ECO:0000256" key="3">
    <source>
        <dbReference type="ARBA" id="ARBA00022723"/>
    </source>
</evidence>
<reference evidence="11" key="1">
    <citation type="journal article" date="2021" name="Cell">
        <title>Tracing the genetic footprints of vertebrate landing in non-teleost ray-finned fishes.</title>
        <authorList>
            <person name="Bi X."/>
            <person name="Wang K."/>
            <person name="Yang L."/>
            <person name="Pan H."/>
            <person name="Jiang H."/>
            <person name="Wei Q."/>
            <person name="Fang M."/>
            <person name="Yu H."/>
            <person name="Zhu C."/>
            <person name="Cai Y."/>
            <person name="He Y."/>
            <person name="Gan X."/>
            <person name="Zeng H."/>
            <person name="Yu D."/>
            <person name="Zhu Y."/>
            <person name="Jiang H."/>
            <person name="Qiu Q."/>
            <person name="Yang H."/>
            <person name="Zhang Y.E."/>
            <person name="Wang W."/>
            <person name="Zhu M."/>
            <person name="He S."/>
            <person name="Zhang G."/>
        </authorList>
    </citation>
    <scope>NUCLEOTIDE SEQUENCE</scope>
    <source>
        <strain evidence="11">Pddl_001</strain>
    </source>
</reference>
<evidence type="ECO:0000256" key="7">
    <source>
        <dbReference type="ARBA" id="ARBA00023049"/>
    </source>
</evidence>
<dbReference type="Pfam" id="PF00413">
    <property type="entry name" value="Peptidase_M10"/>
    <property type="match status" value="1"/>
</dbReference>
<dbReference type="InterPro" id="IPR006026">
    <property type="entry name" value="Peptidase_Metallo"/>
</dbReference>
<evidence type="ECO:0000259" key="10">
    <source>
        <dbReference type="SMART" id="SM00235"/>
    </source>
</evidence>
<evidence type="ECO:0000256" key="4">
    <source>
        <dbReference type="ARBA" id="ARBA00022801"/>
    </source>
</evidence>
<feature type="domain" description="Peptidase metallopeptidase" evidence="10">
    <location>
        <begin position="174"/>
        <end position="335"/>
    </location>
</feature>
<dbReference type="SUPFAM" id="SSF47090">
    <property type="entry name" value="PGBD-like"/>
    <property type="match status" value="1"/>
</dbReference>
<name>A0ABS2XM51_POLSP</name>
<dbReference type="SUPFAM" id="SSF50923">
    <property type="entry name" value="Hemopexin-like domain"/>
    <property type="match status" value="1"/>
</dbReference>
<evidence type="ECO:0000313" key="12">
    <source>
        <dbReference type="Proteomes" id="UP001166093"/>
    </source>
</evidence>
<feature type="repeat" description="Hemopexin" evidence="8">
    <location>
        <begin position="337"/>
        <end position="396"/>
    </location>
</feature>
<keyword evidence="5" id="KW-0862">Zinc</keyword>
<evidence type="ECO:0000256" key="5">
    <source>
        <dbReference type="ARBA" id="ARBA00022833"/>
    </source>
</evidence>
<dbReference type="PANTHER" id="PTHR10201">
    <property type="entry name" value="MATRIX METALLOPROTEINASE"/>
    <property type="match status" value="1"/>
</dbReference>
<dbReference type="InterPro" id="IPR001818">
    <property type="entry name" value="Pept_M10_metallopeptidase"/>
</dbReference>
<evidence type="ECO:0000256" key="8">
    <source>
        <dbReference type="PROSITE-ProRule" id="PRU01011"/>
    </source>
</evidence>
<gene>
    <name evidence="11" type="primary">Mmp21_4</name>
    <name evidence="11" type="ORF">GTO93_0003596</name>
</gene>
<dbReference type="Gene3D" id="3.40.390.10">
    <property type="entry name" value="Collagenase (Catalytic Domain)"/>
    <property type="match status" value="1"/>
</dbReference>
<comment type="similarity">
    <text evidence="1">Belongs to the peptidase M10A family.</text>
</comment>
<evidence type="ECO:0000256" key="2">
    <source>
        <dbReference type="ARBA" id="ARBA00022670"/>
    </source>
</evidence>
<dbReference type="InterPro" id="IPR021190">
    <property type="entry name" value="Pept_M10A"/>
</dbReference>
<organism evidence="11 12">
    <name type="scientific">Polyodon spathula</name>
    <name type="common">North American paddlefish</name>
    <name type="synonym">Squalus spathula</name>
    <dbReference type="NCBI Taxonomy" id="7913"/>
    <lineage>
        <taxon>Eukaryota</taxon>
        <taxon>Metazoa</taxon>
        <taxon>Chordata</taxon>
        <taxon>Craniata</taxon>
        <taxon>Vertebrata</taxon>
        <taxon>Euteleostomi</taxon>
        <taxon>Actinopterygii</taxon>
        <taxon>Chondrostei</taxon>
        <taxon>Acipenseriformes</taxon>
        <taxon>Polyodontidae</taxon>
        <taxon>Polyodon</taxon>
    </lineage>
</organism>
<dbReference type="SMART" id="SM00235">
    <property type="entry name" value="ZnMc"/>
    <property type="match status" value="1"/>
</dbReference>
<dbReference type="PRINTS" id="PR00138">
    <property type="entry name" value="MATRIXIN"/>
</dbReference>
<feature type="chain" id="PRO_5045643189" evidence="9">
    <location>
        <begin position="19"/>
        <end position="584"/>
    </location>
</feature>
<dbReference type="Pfam" id="PF00045">
    <property type="entry name" value="Hemopexin"/>
    <property type="match status" value="2"/>
</dbReference>
<dbReference type="InterPro" id="IPR036375">
    <property type="entry name" value="Hemopexin-like_dom_sf"/>
</dbReference>
<dbReference type="InterPro" id="IPR024079">
    <property type="entry name" value="MetalloPept_cat_dom_sf"/>
</dbReference>
<feature type="non-terminal residue" evidence="11">
    <location>
        <position position="584"/>
    </location>
</feature>
<dbReference type="SMART" id="SM00120">
    <property type="entry name" value="HX"/>
    <property type="match status" value="4"/>
</dbReference>
<dbReference type="PANTHER" id="PTHR10201:SF323">
    <property type="entry name" value="MATRIX METALLOPROTEINASE-21"/>
    <property type="match status" value="1"/>
</dbReference>
<keyword evidence="3" id="KW-0479">Metal-binding</keyword>
<keyword evidence="12" id="KW-1185">Reference proteome</keyword>
<sequence length="584" mass="67424">MVCLSFLLSMLLLYLAEAEKLYHSRDHSDIHLSPGSQAGPILTFKSAKQYLARYGWIKPVNWESLEYITDMPPTELTPDPSFINALKLFQEANSLPVTGLLDSVTKEAMNRPRCGVPDHEASPEGKDQSIDTSSFNYNISNSMGQHRERRFLQKLVDYSHRKRRAADYIENNTNGLRFSKATLKWRLLGEGYSAWLPIDDQRYTLKQAFRMWSEVMPLNFEEDLTSQASEIDIKLGFGTRRHLGCSQAFDGTGQVFAHAWHLGDIHFDDDEHFVPPKSDQGISLLKVAVHEIGHVLGLSHINRPGSVMQANYIPQDSNLELDWMDRKAVQQIYGACENSFSTVFDWVYKEMNQFGEPAYRFNTYFFRNSWYWMYENHSNRTRYGDPNLVGVGWRGIPPTDLDGFVHIWTWNKDYTLFFKGTQYWRYDSENDQAYTEDSQGGAYPKLISDGFPGIPSPIDTVFFDKRDHNIYFFRGNNVTAFNVDLHSKVAGYPKRITDVFPAVVFADHPVGNLNAAYFSYYYQSIYLFKDRVFWKVVDDKERLANPALPYNGLLPHHRISEQWFDICDVHPSMLNMGSTNTDNT</sequence>
<proteinExistence type="inferred from homology"/>
<keyword evidence="6" id="KW-0106">Calcium</keyword>
<evidence type="ECO:0000256" key="6">
    <source>
        <dbReference type="ARBA" id="ARBA00022837"/>
    </source>
</evidence>
<feature type="signal peptide" evidence="9">
    <location>
        <begin position="1"/>
        <end position="18"/>
    </location>
</feature>
<evidence type="ECO:0000256" key="9">
    <source>
        <dbReference type="SAM" id="SignalP"/>
    </source>
</evidence>
<feature type="repeat" description="Hemopexin" evidence="8">
    <location>
        <begin position="398"/>
        <end position="454"/>
    </location>
</feature>
<feature type="repeat" description="Hemopexin" evidence="8">
    <location>
        <begin position="510"/>
        <end position="566"/>
    </location>
</feature>
<dbReference type="Pfam" id="PF01471">
    <property type="entry name" value="PG_binding_1"/>
    <property type="match status" value="1"/>
</dbReference>
<keyword evidence="4" id="KW-0378">Hydrolase</keyword>
<evidence type="ECO:0000256" key="1">
    <source>
        <dbReference type="ARBA" id="ARBA00010370"/>
    </source>
</evidence>
<dbReference type="Gene3D" id="2.110.10.10">
    <property type="entry name" value="Hemopexin-like domain"/>
    <property type="match status" value="2"/>
</dbReference>
<feature type="non-terminal residue" evidence="11">
    <location>
        <position position="1"/>
    </location>
</feature>
<dbReference type="PROSITE" id="PS51642">
    <property type="entry name" value="HEMOPEXIN_2"/>
    <property type="match status" value="4"/>
</dbReference>
<keyword evidence="9" id="KW-0732">Signal</keyword>
<dbReference type="InterPro" id="IPR033739">
    <property type="entry name" value="M10A_MMP"/>
</dbReference>
<protein>
    <submittedName>
        <fullName evidence="11">MMP21 protein</fullName>
    </submittedName>
</protein>
<keyword evidence="2" id="KW-0645">Protease</keyword>
<dbReference type="CDD" id="cd04278">
    <property type="entry name" value="ZnMc_MMP"/>
    <property type="match status" value="1"/>
</dbReference>